<feature type="domain" description="Cdc37 Hsp90 binding" evidence="8">
    <location>
        <begin position="181"/>
        <end position="368"/>
    </location>
</feature>
<gene>
    <name evidence="10" type="ORF">DASB73_005960</name>
</gene>
<feature type="domain" description="Cdc37 C-terminal" evidence="7">
    <location>
        <begin position="382"/>
        <end position="468"/>
    </location>
</feature>
<dbReference type="EMBL" id="BTGC01000003">
    <property type="protein sequence ID" value="GMM49638.1"/>
    <property type="molecule type" value="Genomic_DNA"/>
</dbReference>
<dbReference type="PANTHER" id="PTHR12800:SF4">
    <property type="entry name" value="HSP90 CO-CHAPERONE CDC37"/>
    <property type="match status" value="1"/>
</dbReference>
<evidence type="ECO:0000256" key="5">
    <source>
        <dbReference type="ARBA" id="ARBA00031396"/>
    </source>
</evidence>
<dbReference type="Pfam" id="PF08565">
    <property type="entry name" value="CDC37_M"/>
    <property type="match status" value="1"/>
</dbReference>
<dbReference type="Pfam" id="PF08564">
    <property type="entry name" value="CDC37_C"/>
    <property type="match status" value="1"/>
</dbReference>
<dbReference type="GO" id="GO:0031072">
    <property type="term" value="F:heat shock protein binding"/>
    <property type="evidence" value="ECO:0007669"/>
    <property type="project" value="TreeGrafter"/>
</dbReference>
<dbReference type="GO" id="GO:0019901">
    <property type="term" value="F:protein kinase binding"/>
    <property type="evidence" value="ECO:0007669"/>
    <property type="project" value="InterPro"/>
</dbReference>
<comment type="subcellular location">
    <subcellularLocation>
        <location evidence="1">Cytoplasm</location>
    </subcellularLocation>
</comment>
<dbReference type="InterPro" id="IPR004918">
    <property type="entry name" value="Cdc37"/>
</dbReference>
<dbReference type="PANTHER" id="PTHR12800">
    <property type="entry name" value="CDC37-RELATED"/>
    <property type="match status" value="1"/>
</dbReference>
<reference evidence="10 11" key="1">
    <citation type="journal article" date="2023" name="Elife">
        <title>Identification of key yeast species and microbe-microbe interactions impacting larval growth of Drosophila in the wild.</title>
        <authorList>
            <person name="Mure A."/>
            <person name="Sugiura Y."/>
            <person name="Maeda R."/>
            <person name="Honda K."/>
            <person name="Sakurai N."/>
            <person name="Takahashi Y."/>
            <person name="Watada M."/>
            <person name="Katoh T."/>
            <person name="Gotoh A."/>
            <person name="Gotoh Y."/>
            <person name="Taniguchi I."/>
            <person name="Nakamura K."/>
            <person name="Hayashi T."/>
            <person name="Katayama T."/>
            <person name="Uemura T."/>
            <person name="Hattori Y."/>
        </authorList>
    </citation>
    <scope>NUCLEOTIDE SEQUENCE [LARGE SCALE GENOMIC DNA]</scope>
    <source>
        <strain evidence="10 11">SB-73</strain>
    </source>
</reference>
<dbReference type="Proteomes" id="UP001362899">
    <property type="component" value="Unassembled WGS sequence"/>
</dbReference>
<accession>A0AAV5RDV9</accession>
<dbReference type="GO" id="GO:0050821">
    <property type="term" value="P:protein stabilization"/>
    <property type="evidence" value="ECO:0007669"/>
    <property type="project" value="TreeGrafter"/>
</dbReference>
<evidence type="ECO:0000256" key="1">
    <source>
        <dbReference type="ARBA" id="ARBA00004496"/>
    </source>
</evidence>
<dbReference type="SMART" id="SM01069">
    <property type="entry name" value="CDC37_C"/>
    <property type="match status" value="1"/>
</dbReference>
<dbReference type="SMART" id="SM01070">
    <property type="entry name" value="CDC37_M"/>
    <property type="match status" value="1"/>
</dbReference>
<keyword evidence="3" id="KW-0963">Cytoplasm</keyword>
<dbReference type="AlphaFoldDB" id="A0AAV5RDV9"/>
<evidence type="ECO:0000259" key="8">
    <source>
        <dbReference type="SMART" id="SM01070"/>
    </source>
</evidence>
<protein>
    <recommendedName>
        <fullName evidence="5">Hsp90 chaperone protein kinase-targeting subunit</fullName>
    </recommendedName>
</protein>
<evidence type="ECO:0000313" key="10">
    <source>
        <dbReference type="EMBL" id="GMM49638.1"/>
    </source>
</evidence>
<name>A0AAV5RDV9_STABA</name>
<sequence length="469" mass="53064">MVLDYSKWDKLELSDDSDIEVHPNVDKKSFIRWKQRDIHEKREQAKFRMLQLELNIETNEDLKIRINKLIKAANEGRKIGLNIEDDVKLSQEGETKLQPAKATSPEQPRYTDMIESMLLQCVSDGSSQEKIITKLHDNLKMIESALKDESKELQTLQEEKKKHITAEDMHTGWDSTITSNSKPKQTPSQPSSSSQTATSSKKIDSNSTSTSGSGSSTSSKVTTIETLNSPSAPPKPRVNEDGLEELLPQTKEFGELPKEAWEQDFNFMMRYPFIVTEGQKDALTMSAFEYELAGDTEHTERVVWNSTLIQLCLHLGRDGTKVFYKNIIIPNSPARKMFEETVLATYTHIQNRCKILAAEHENEEAEETIQLRSVDPDVELLVRIPEEGSEGYKIYESFSKEAKEAIDAHSLDALNEVLGKMSIEDAEDFVGKLGDSGVIQVESKIYEPEEFEAKRETALEQAPTIDDVD</sequence>
<dbReference type="InterPro" id="IPR013873">
    <property type="entry name" value="Cdc37_C"/>
</dbReference>
<feature type="domain" description="Cdc37 N-terminal" evidence="9">
    <location>
        <begin position="2"/>
        <end position="176"/>
    </location>
</feature>
<evidence type="ECO:0000259" key="9">
    <source>
        <dbReference type="SMART" id="SM01071"/>
    </source>
</evidence>
<evidence type="ECO:0000256" key="6">
    <source>
        <dbReference type="SAM" id="MobiDB-lite"/>
    </source>
</evidence>
<dbReference type="Pfam" id="PF03234">
    <property type="entry name" value="CDC37_N"/>
    <property type="match status" value="1"/>
</dbReference>
<feature type="compositionally biased region" description="Polar residues" evidence="6">
    <location>
        <begin position="220"/>
        <end position="230"/>
    </location>
</feature>
<proteinExistence type="inferred from homology"/>
<evidence type="ECO:0000259" key="7">
    <source>
        <dbReference type="SMART" id="SM01069"/>
    </source>
</evidence>
<evidence type="ECO:0000313" key="11">
    <source>
        <dbReference type="Proteomes" id="UP001362899"/>
    </source>
</evidence>
<dbReference type="InterPro" id="IPR038189">
    <property type="entry name" value="Cdc37_Hsp90-bd_sf"/>
</dbReference>
<dbReference type="Gene3D" id="1.20.58.610">
    <property type="entry name" value="Cdc37, Hsp90 binding domain"/>
    <property type="match status" value="1"/>
</dbReference>
<dbReference type="SUPFAM" id="SSF101391">
    <property type="entry name" value="Hsp90 co-chaperone CDC37"/>
    <property type="match status" value="1"/>
</dbReference>
<dbReference type="GO" id="GO:0051082">
    <property type="term" value="F:unfolded protein binding"/>
    <property type="evidence" value="ECO:0007669"/>
    <property type="project" value="TreeGrafter"/>
</dbReference>
<feature type="region of interest" description="Disordered" evidence="6">
    <location>
        <begin position="163"/>
        <end position="240"/>
    </location>
</feature>
<evidence type="ECO:0000256" key="3">
    <source>
        <dbReference type="ARBA" id="ARBA00022490"/>
    </source>
</evidence>
<dbReference type="InterPro" id="IPR013874">
    <property type="entry name" value="Cdc37_Hsp90-bd"/>
</dbReference>
<evidence type="ECO:0000256" key="2">
    <source>
        <dbReference type="ARBA" id="ARBA00006222"/>
    </source>
</evidence>
<keyword evidence="11" id="KW-1185">Reference proteome</keyword>
<keyword evidence="4" id="KW-0143">Chaperone</keyword>
<feature type="compositionally biased region" description="Low complexity" evidence="6">
    <location>
        <begin position="179"/>
        <end position="219"/>
    </location>
</feature>
<dbReference type="GO" id="GO:0005737">
    <property type="term" value="C:cytoplasm"/>
    <property type="evidence" value="ECO:0007669"/>
    <property type="project" value="UniProtKB-SubCell"/>
</dbReference>
<comment type="similarity">
    <text evidence="2">Belongs to the CDC37 family.</text>
</comment>
<dbReference type="GO" id="GO:0006457">
    <property type="term" value="P:protein folding"/>
    <property type="evidence" value="ECO:0007669"/>
    <property type="project" value="TreeGrafter"/>
</dbReference>
<comment type="caution">
    <text evidence="10">The sequence shown here is derived from an EMBL/GenBank/DDBJ whole genome shotgun (WGS) entry which is preliminary data.</text>
</comment>
<dbReference type="SMART" id="SM01071">
    <property type="entry name" value="CDC37_N"/>
    <property type="match status" value="1"/>
</dbReference>
<evidence type="ECO:0000256" key="4">
    <source>
        <dbReference type="ARBA" id="ARBA00023186"/>
    </source>
</evidence>
<dbReference type="InterPro" id="IPR013855">
    <property type="entry name" value="Cdc37_N_dom"/>
</dbReference>
<organism evidence="10 11">
    <name type="scientific">Starmerella bacillaris</name>
    <name type="common">Yeast</name>
    <name type="synonym">Candida zemplinina</name>
    <dbReference type="NCBI Taxonomy" id="1247836"/>
    <lineage>
        <taxon>Eukaryota</taxon>
        <taxon>Fungi</taxon>
        <taxon>Dikarya</taxon>
        <taxon>Ascomycota</taxon>
        <taxon>Saccharomycotina</taxon>
        <taxon>Dipodascomycetes</taxon>
        <taxon>Dipodascales</taxon>
        <taxon>Trichomonascaceae</taxon>
        <taxon>Starmerella</taxon>
    </lineage>
</organism>
<dbReference type="GO" id="GO:0051087">
    <property type="term" value="F:protein-folding chaperone binding"/>
    <property type="evidence" value="ECO:0007669"/>
    <property type="project" value="TreeGrafter"/>
</dbReference>